<dbReference type="CDD" id="cd09487">
    <property type="entry name" value="SAM_superfamily"/>
    <property type="match status" value="1"/>
</dbReference>
<dbReference type="EMBL" id="CAXLJM020000110">
    <property type="protein sequence ID" value="CAL8136031.1"/>
    <property type="molecule type" value="Genomic_DNA"/>
</dbReference>
<evidence type="ECO:0000313" key="4">
    <source>
        <dbReference type="Proteomes" id="UP001642540"/>
    </source>
</evidence>
<feature type="domain" description="SAM" evidence="2">
    <location>
        <begin position="1"/>
        <end position="63"/>
    </location>
</feature>
<dbReference type="Pfam" id="PF00536">
    <property type="entry name" value="SAM_1"/>
    <property type="match status" value="1"/>
</dbReference>
<evidence type="ECO:0000313" key="3">
    <source>
        <dbReference type="EMBL" id="CAL8136031.1"/>
    </source>
</evidence>
<dbReference type="SMART" id="SM00454">
    <property type="entry name" value="SAM"/>
    <property type="match status" value="1"/>
</dbReference>
<keyword evidence="4" id="KW-1185">Reference proteome</keyword>
<evidence type="ECO:0000256" key="1">
    <source>
        <dbReference type="SAM" id="MobiDB-lite"/>
    </source>
</evidence>
<feature type="compositionally biased region" description="Polar residues" evidence="1">
    <location>
        <begin position="190"/>
        <end position="208"/>
    </location>
</feature>
<sequence>MDSTEVNRALNQLGLCQYINIFKENEVDDISLESIDKEDIAQLVPVVGHRTMIWNALSKLKSGSVYDSQSSGEISLFDGSLISAQEMIDRGISLGSGLLQTLRKRRSTQIDETPAPFPSAAFQAIPTLVLNSPDSCSIHQLNDETRNNPTRAVPDIQMTRTEEIQTQIDETHATFTGAVFHAIPTLAFNSPSPSSVNQTNDDSSNNPPQTVPDIPRSTSGMLVINPVSSSFHQEECQKDDNAEKSYEQIIKRTCILPLKSPDEHISKNIYGFDIQEVLTANVTTKQIVTTKVEENQFILRSD</sequence>
<dbReference type="InterPro" id="IPR013761">
    <property type="entry name" value="SAM/pointed_sf"/>
</dbReference>
<feature type="region of interest" description="Disordered" evidence="1">
    <location>
        <begin position="190"/>
        <end position="219"/>
    </location>
</feature>
<dbReference type="Gene3D" id="1.10.150.50">
    <property type="entry name" value="Transcription Factor, Ets-1"/>
    <property type="match status" value="1"/>
</dbReference>
<proteinExistence type="predicted"/>
<dbReference type="InterPro" id="IPR001660">
    <property type="entry name" value="SAM"/>
</dbReference>
<reference evidence="3 4" key="1">
    <citation type="submission" date="2024-08" db="EMBL/GenBank/DDBJ databases">
        <authorList>
            <person name="Cucini C."/>
            <person name="Frati F."/>
        </authorList>
    </citation>
    <scope>NUCLEOTIDE SEQUENCE [LARGE SCALE GENOMIC DNA]</scope>
</reference>
<protein>
    <recommendedName>
        <fullName evidence="2">SAM domain-containing protein</fullName>
    </recommendedName>
</protein>
<comment type="caution">
    <text evidence="3">The sequence shown here is derived from an EMBL/GenBank/DDBJ whole genome shotgun (WGS) entry which is preliminary data.</text>
</comment>
<name>A0ABP1RUQ6_9HEXA</name>
<organism evidence="3 4">
    <name type="scientific">Orchesella dallaii</name>
    <dbReference type="NCBI Taxonomy" id="48710"/>
    <lineage>
        <taxon>Eukaryota</taxon>
        <taxon>Metazoa</taxon>
        <taxon>Ecdysozoa</taxon>
        <taxon>Arthropoda</taxon>
        <taxon>Hexapoda</taxon>
        <taxon>Collembola</taxon>
        <taxon>Entomobryomorpha</taxon>
        <taxon>Entomobryoidea</taxon>
        <taxon>Orchesellidae</taxon>
        <taxon>Orchesellinae</taxon>
        <taxon>Orchesella</taxon>
    </lineage>
</organism>
<evidence type="ECO:0000259" key="2">
    <source>
        <dbReference type="SMART" id="SM00454"/>
    </source>
</evidence>
<accession>A0ABP1RUQ6</accession>
<dbReference type="Proteomes" id="UP001642540">
    <property type="component" value="Unassembled WGS sequence"/>
</dbReference>
<dbReference type="SUPFAM" id="SSF47769">
    <property type="entry name" value="SAM/Pointed domain"/>
    <property type="match status" value="1"/>
</dbReference>
<gene>
    <name evidence="3" type="ORF">ODALV1_LOCUS26254</name>
</gene>